<evidence type="ECO:0000313" key="2">
    <source>
        <dbReference type="EMBL" id="AOS44643.1"/>
    </source>
</evidence>
<keyword evidence="1" id="KW-0812">Transmembrane</keyword>
<dbReference type="KEGG" id="obg:Verru16b_01710"/>
<reference evidence="2 3" key="1">
    <citation type="submission" date="2016-06" db="EMBL/GenBank/DDBJ databases">
        <title>Three novel species with peptidoglycan cell walls form the new genus Lacunisphaera gen. nov. in the family Opitutaceae of the verrucomicrobial subdivision 4.</title>
        <authorList>
            <person name="Rast P."/>
            <person name="Gloeckner I."/>
            <person name="Jogler M."/>
            <person name="Boedeker C."/>
            <person name="Jeske O."/>
            <person name="Wiegand S."/>
            <person name="Reinhardt R."/>
            <person name="Schumann P."/>
            <person name="Rohde M."/>
            <person name="Spring S."/>
            <person name="Gloeckner F.O."/>
            <person name="Jogler C."/>
        </authorList>
    </citation>
    <scope>NUCLEOTIDE SEQUENCE [LARGE SCALE GENOMIC DNA]</scope>
    <source>
        <strain evidence="2 3">IG16b</strain>
    </source>
</reference>
<gene>
    <name evidence="2" type="ORF">Verru16b_01710</name>
</gene>
<proteinExistence type="predicted"/>
<organism evidence="2 3">
    <name type="scientific">Lacunisphaera limnophila</name>
    <dbReference type="NCBI Taxonomy" id="1838286"/>
    <lineage>
        <taxon>Bacteria</taxon>
        <taxon>Pseudomonadati</taxon>
        <taxon>Verrucomicrobiota</taxon>
        <taxon>Opitutia</taxon>
        <taxon>Opitutales</taxon>
        <taxon>Opitutaceae</taxon>
        <taxon>Lacunisphaera</taxon>
    </lineage>
</organism>
<evidence type="ECO:0000256" key="1">
    <source>
        <dbReference type="SAM" id="Phobius"/>
    </source>
</evidence>
<accession>A0A1D8AUT1</accession>
<dbReference type="STRING" id="1838286.Verru16b_01710"/>
<dbReference type="Proteomes" id="UP000095228">
    <property type="component" value="Chromosome"/>
</dbReference>
<protein>
    <submittedName>
        <fullName evidence="2">Uncharacterized protein</fullName>
    </submittedName>
</protein>
<keyword evidence="1" id="KW-1133">Transmembrane helix</keyword>
<dbReference type="AlphaFoldDB" id="A0A1D8AUT1"/>
<keyword evidence="3" id="KW-1185">Reference proteome</keyword>
<sequence length="69" mass="7528">MRTMAPVSATIFLLLGGLCLGLAARERRRLQAQDPLGRTTDSTNRRQLDLVGRMLVLLGGANLIYAFLA</sequence>
<feature type="transmembrane region" description="Helical" evidence="1">
    <location>
        <begin position="50"/>
        <end position="68"/>
    </location>
</feature>
<dbReference type="EMBL" id="CP016094">
    <property type="protein sequence ID" value="AOS44643.1"/>
    <property type="molecule type" value="Genomic_DNA"/>
</dbReference>
<keyword evidence="1" id="KW-0472">Membrane</keyword>
<evidence type="ECO:0000313" key="3">
    <source>
        <dbReference type="Proteomes" id="UP000095228"/>
    </source>
</evidence>
<name>A0A1D8AUT1_9BACT</name>